<dbReference type="Proteomes" id="UP001549031">
    <property type="component" value="Unassembled WGS sequence"/>
</dbReference>
<dbReference type="Pfam" id="PF04972">
    <property type="entry name" value="BON"/>
    <property type="match status" value="1"/>
</dbReference>
<evidence type="ECO:0000313" key="3">
    <source>
        <dbReference type="EMBL" id="MET3587029.1"/>
    </source>
</evidence>
<comment type="caution">
    <text evidence="3">The sequence shown here is derived from an EMBL/GenBank/DDBJ whole genome shotgun (WGS) entry which is preliminary data.</text>
</comment>
<dbReference type="PANTHER" id="PTHR34606:SF15">
    <property type="entry name" value="BON DOMAIN-CONTAINING PROTEIN"/>
    <property type="match status" value="1"/>
</dbReference>
<dbReference type="RefSeq" id="WP_247244849.1">
    <property type="nucleotide sequence ID" value="NZ_JALJRA010000011.1"/>
</dbReference>
<dbReference type="InterPro" id="IPR051686">
    <property type="entry name" value="Lipoprotein_DolP"/>
</dbReference>
<feature type="domain" description="BON" evidence="2">
    <location>
        <begin position="59"/>
        <end position="127"/>
    </location>
</feature>
<evidence type="ECO:0000313" key="4">
    <source>
        <dbReference type="Proteomes" id="UP001549031"/>
    </source>
</evidence>
<organism evidence="3 4">
    <name type="scientific">Pseudorhizobium tarimense</name>
    <dbReference type="NCBI Taxonomy" id="1079109"/>
    <lineage>
        <taxon>Bacteria</taxon>
        <taxon>Pseudomonadati</taxon>
        <taxon>Pseudomonadota</taxon>
        <taxon>Alphaproteobacteria</taxon>
        <taxon>Hyphomicrobiales</taxon>
        <taxon>Rhizobiaceae</taxon>
        <taxon>Rhizobium/Agrobacterium group</taxon>
        <taxon>Pseudorhizobium</taxon>
    </lineage>
</organism>
<dbReference type="Gene3D" id="3.30.1340.30">
    <property type="match status" value="1"/>
</dbReference>
<reference evidence="3 4" key="1">
    <citation type="submission" date="2024-06" db="EMBL/GenBank/DDBJ databases">
        <title>Genomic Encyclopedia of Type Strains, Phase IV (KMG-IV): sequencing the most valuable type-strain genomes for metagenomic binning, comparative biology and taxonomic classification.</title>
        <authorList>
            <person name="Goeker M."/>
        </authorList>
    </citation>
    <scope>NUCLEOTIDE SEQUENCE [LARGE SCALE GENOMIC DNA]</scope>
    <source>
        <strain evidence="3 4">DSM 105042</strain>
    </source>
</reference>
<evidence type="ECO:0000259" key="2">
    <source>
        <dbReference type="PROSITE" id="PS50914"/>
    </source>
</evidence>
<feature type="region of interest" description="Disordered" evidence="1">
    <location>
        <begin position="1"/>
        <end position="60"/>
    </location>
</feature>
<dbReference type="SMART" id="SM00749">
    <property type="entry name" value="BON"/>
    <property type="match status" value="1"/>
</dbReference>
<keyword evidence="4" id="KW-1185">Reference proteome</keyword>
<accession>A0ABV2H966</accession>
<dbReference type="PANTHER" id="PTHR34606">
    <property type="entry name" value="BON DOMAIN-CONTAINING PROTEIN"/>
    <property type="match status" value="1"/>
</dbReference>
<sequence length="128" mass="13877">MKHEAPKSGRPGETSQWPRWEGPAESRPSGYMQGETNIFAEGDEQQKHRGVAPAGYDRSDEDVKAAVNEALTQDAMLDPTAIIVGVREGKVTLEGSVTKEADRRRAEECALSVHGVNSCENNIRVASA</sequence>
<protein>
    <submittedName>
        <fullName evidence="3">Osmotically-inducible protein OsmY</fullName>
    </submittedName>
</protein>
<dbReference type="EMBL" id="JBEPLJ010000011">
    <property type="protein sequence ID" value="MET3587029.1"/>
    <property type="molecule type" value="Genomic_DNA"/>
</dbReference>
<name>A0ABV2H966_9HYPH</name>
<dbReference type="PROSITE" id="PS50914">
    <property type="entry name" value="BON"/>
    <property type="match status" value="1"/>
</dbReference>
<gene>
    <name evidence="3" type="ORF">ABID21_003151</name>
</gene>
<dbReference type="InterPro" id="IPR007055">
    <property type="entry name" value="BON_dom"/>
</dbReference>
<proteinExistence type="predicted"/>
<dbReference type="InterPro" id="IPR014004">
    <property type="entry name" value="Transpt-assoc_nodulatn_dom_bac"/>
</dbReference>
<evidence type="ECO:0000256" key="1">
    <source>
        <dbReference type="SAM" id="MobiDB-lite"/>
    </source>
</evidence>